<evidence type="ECO:0000256" key="1">
    <source>
        <dbReference type="ARBA" id="ARBA00022741"/>
    </source>
</evidence>
<protein>
    <submittedName>
        <fullName evidence="7">NBS-LRR protein</fullName>
    </submittedName>
</protein>
<dbReference type="InterPro" id="IPR002182">
    <property type="entry name" value="NB-ARC"/>
</dbReference>
<evidence type="ECO:0000256" key="2">
    <source>
        <dbReference type="ARBA" id="ARBA00022821"/>
    </source>
</evidence>
<accession>W0M0H9</accession>
<dbReference type="Gene3D" id="1.10.8.430">
    <property type="entry name" value="Helical domain of apoptotic protease-activating factors"/>
    <property type="match status" value="1"/>
</dbReference>
<name>W0M0H9_CICAR</name>
<reference evidence="7" key="1">
    <citation type="submission" date="2013-08" db="EMBL/GenBank/DDBJ databases">
        <title>Genome wide identification of nucleotide-binding site (NBS)- leucine-rich repeat (LRR) gene family in Cicer arietinum (Chickpea).</title>
        <authorList>
            <person name="Sharma R."/>
            <person name="Suresh C.G."/>
        </authorList>
    </citation>
    <scope>NUCLEOTIDE SEQUENCE</scope>
    <source>
        <strain evidence="7">Ca_08947</strain>
    </source>
</reference>
<proteinExistence type="predicted"/>
<evidence type="ECO:0000259" key="6">
    <source>
        <dbReference type="Pfam" id="PF23247"/>
    </source>
</evidence>
<keyword evidence="1" id="KW-0547">Nucleotide-binding</keyword>
<keyword evidence="3" id="KW-0067">ATP-binding</keyword>
<dbReference type="GO" id="GO:0005524">
    <property type="term" value="F:ATP binding"/>
    <property type="evidence" value="ECO:0007669"/>
    <property type="project" value="UniProtKB-KW"/>
</dbReference>
<dbReference type="SUPFAM" id="SSF52540">
    <property type="entry name" value="P-loop containing nucleoside triphosphate hydrolases"/>
    <property type="match status" value="1"/>
</dbReference>
<evidence type="ECO:0000256" key="4">
    <source>
        <dbReference type="SAM" id="MobiDB-lite"/>
    </source>
</evidence>
<feature type="domain" description="Disease resistance protein At4g27190-like leucine-rich repeats" evidence="6">
    <location>
        <begin position="588"/>
        <end position="685"/>
    </location>
</feature>
<dbReference type="InterPro" id="IPR057135">
    <property type="entry name" value="At4g27190-like_LRR"/>
</dbReference>
<evidence type="ECO:0000256" key="3">
    <source>
        <dbReference type="ARBA" id="ARBA00022840"/>
    </source>
</evidence>
<organism evidence="7">
    <name type="scientific">Cicer arietinum</name>
    <name type="common">Chickpea</name>
    <name type="synonym">Garbanzo</name>
    <dbReference type="NCBI Taxonomy" id="3827"/>
    <lineage>
        <taxon>Eukaryota</taxon>
        <taxon>Viridiplantae</taxon>
        <taxon>Streptophyta</taxon>
        <taxon>Embryophyta</taxon>
        <taxon>Tracheophyta</taxon>
        <taxon>Spermatophyta</taxon>
        <taxon>Magnoliopsida</taxon>
        <taxon>eudicotyledons</taxon>
        <taxon>Gunneridae</taxon>
        <taxon>Pentapetalae</taxon>
        <taxon>rosids</taxon>
        <taxon>fabids</taxon>
        <taxon>Fabales</taxon>
        <taxon>Fabaceae</taxon>
        <taxon>Papilionoideae</taxon>
        <taxon>50 kb inversion clade</taxon>
        <taxon>NPAAA clade</taxon>
        <taxon>Hologalegina</taxon>
        <taxon>IRL clade</taxon>
        <taxon>Cicereae</taxon>
        <taxon>Cicer</taxon>
    </lineage>
</organism>
<dbReference type="InterPro" id="IPR050905">
    <property type="entry name" value="Plant_NBS-LRR"/>
</dbReference>
<dbReference type="Pfam" id="PF23247">
    <property type="entry name" value="LRR_RPS2"/>
    <property type="match status" value="2"/>
</dbReference>
<keyword evidence="2" id="KW-0611">Plant defense</keyword>
<feature type="compositionally biased region" description="Polar residues" evidence="4">
    <location>
        <begin position="836"/>
        <end position="849"/>
    </location>
</feature>
<dbReference type="PANTHER" id="PTHR33463">
    <property type="entry name" value="NB-ARC DOMAIN-CONTAINING PROTEIN-RELATED"/>
    <property type="match status" value="1"/>
</dbReference>
<dbReference type="GO" id="GO:0043531">
    <property type="term" value="F:ADP binding"/>
    <property type="evidence" value="ECO:0007669"/>
    <property type="project" value="InterPro"/>
</dbReference>
<dbReference type="Pfam" id="PF00931">
    <property type="entry name" value="NB-ARC"/>
    <property type="match status" value="1"/>
</dbReference>
<dbReference type="AlphaFoldDB" id="W0M0H9"/>
<feature type="domain" description="NB-ARC" evidence="5">
    <location>
        <begin position="35"/>
        <end position="195"/>
    </location>
</feature>
<dbReference type="InterPro" id="IPR027417">
    <property type="entry name" value="P-loop_NTPase"/>
</dbReference>
<feature type="region of interest" description="Disordered" evidence="4">
    <location>
        <begin position="831"/>
        <end position="851"/>
    </location>
</feature>
<feature type="domain" description="Disease resistance protein At4g27190-like leucine-rich repeats" evidence="6">
    <location>
        <begin position="362"/>
        <end position="468"/>
    </location>
</feature>
<dbReference type="EMBL" id="KF571716">
    <property type="protein sequence ID" value="AHG28988.1"/>
    <property type="molecule type" value="Genomic_DNA"/>
</dbReference>
<dbReference type="GO" id="GO:0006952">
    <property type="term" value="P:defense response"/>
    <property type="evidence" value="ECO:0007669"/>
    <property type="project" value="UniProtKB-KW"/>
</dbReference>
<dbReference type="Gene3D" id="3.40.50.300">
    <property type="entry name" value="P-loop containing nucleotide triphosphate hydrolases"/>
    <property type="match status" value="1"/>
</dbReference>
<dbReference type="PRINTS" id="PR00364">
    <property type="entry name" value="DISEASERSIST"/>
</dbReference>
<sequence>MKTGKEFSIGLPARLPGVESNQPQLYISFKSRESIYDELLDALKDDNNYIIGLQGMGGTGKTTLAIKVGNELEQSKQFTKAIITTVSNSPDIKKIQDDIAGPLGLKLNDDSESDRPKKLWKRLTQGEKILLILDDVWGDLDFKEIGIPYSDNNKGCRVLVTTRQISVCNRMGCNKTIQLELLTEEDAWNMFKRHAGLCSNSSKSLLGKAHKIANECKRLPIAIAAIASSLKGEQRPEEWDAALKSLQKHMSMRGGDDGDELDKIYKCLKFSYDNMKNEKAKRLFLLCSVFQEDENIPIERVLSESTLKYCMQTAEVLQLRRIEKGWRNLMPEIVPVDQDIQLTNIAKIKSVFILFIVPRMLLETLTIENCDELKHIIIDTEDHDSCNNNLGNVLPKLKNLNVRNCVELEYIFGHYVDDHQNHIEIHIHLPALECLVLQNLPSLAAMCSKQYHITFPPLKELEFQKCDDVAFKSIGDFLTHHSITRSVDRTTMKVDIKSIGDFITRHSLTRSMDGASMKELSGTMEHFLNEVNEQKMNIKLEIIELHSLALMTCLPQLQSLIIEECKELKHIIEDDTENQTTSNSNSLCSRTCFPKLEALAVVKCNKLKSVFPVSICKELPELKVLMIKEANELEEIFKSECDNQKVEVPNLKMVAFVDLPSLCQNQGIQFQAVENRFVQKCQNLSLTCDSTTHSKIKIFHIFDSNLDYETITILESLFEQLQEEYEGSDTGSEGPSTKTTKDFEAEIEVEAASEQKLTSSQEFMNEQLMDQPCLMNQQHPLGEIDTTVKPSQEQDVDVIDSVETTKTNNDKVSVIDDAVIKESSIIEEHFPKDDATTVSESKPSPSNSIPLPLAYQTPSIPSEGNPSQIMEDLSSPSLVTWELEQLVSNKHLNYENLSVLADFLVKNPSGLLRDTSLSNRYKGYAYNCLAELLKFLQTQSVLDVLGSSHSKFVELLQDARSFGFDKDWLDGVERRALFPELQVSQDAFQKLLDSKQQVTKEVEVLRLKIDILSQCVEDLNYQLTSSEAALENIIQQEATLTAPIGY</sequence>
<evidence type="ECO:0000259" key="5">
    <source>
        <dbReference type="Pfam" id="PF00931"/>
    </source>
</evidence>
<dbReference type="SUPFAM" id="SSF52047">
    <property type="entry name" value="RNI-like"/>
    <property type="match status" value="1"/>
</dbReference>
<dbReference type="PANTHER" id="PTHR33463:SF105">
    <property type="entry name" value="AND NB-ARC DOMAIN DISEASE RESISTANCE PROTEIN, PUTATIVE-RELATED"/>
    <property type="match status" value="1"/>
</dbReference>
<evidence type="ECO:0000313" key="7">
    <source>
        <dbReference type="EMBL" id="AHG28988.1"/>
    </source>
</evidence>
<dbReference type="FunFam" id="3.40.50.300:FF:001091">
    <property type="entry name" value="Probable disease resistance protein At1g61300"/>
    <property type="match status" value="1"/>
</dbReference>
<dbReference type="InterPro" id="IPR042197">
    <property type="entry name" value="Apaf_helical"/>
</dbReference>